<dbReference type="EMBL" id="FOOK01000046">
    <property type="protein sequence ID" value="SFG55125.1"/>
    <property type="molecule type" value="Genomic_DNA"/>
</dbReference>
<organism evidence="4 5">
    <name type="scientific">Planifilum fulgidum</name>
    <dbReference type="NCBI Taxonomy" id="201973"/>
    <lineage>
        <taxon>Bacteria</taxon>
        <taxon>Bacillati</taxon>
        <taxon>Bacillota</taxon>
        <taxon>Bacilli</taxon>
        <taxon>Bacillales</taxon>
        <taxon>Thermoactinomycetaceae</taxon>
        <taxon>Planifilum</taxon>
    </lineage>
</organism>
<sequence>MTFVWMTAGVAAAALIVAAAVLLLVRPTIEKLVDTGLALTETETYYRNIMTMVSLFQRIDPQILVENSLRADSGKILKRPLGSPKKFPHFEGIMFLPCQMDRLPLKDAEKVDTRTVIGPRARRPLELKIPLIISGMAYGLALSEKVKLALVKAANMAGTAANSGEGPVLPEELREANKYIIQYSRAEWAKDPEILKQADMIEIHIGQGSSAGAPSQVPAKHLRGKAARLMGVAPDGEAEIRSRFPGVSRKGDWRRLVQELRSLTKGVPIGMKLAIGRVEEDLEIALYAGVDFVTLDGAQAATKGTPPILQDDVGLPTVIGLCRAVEYLEKRKKRGRVSLIVSGGIHTPGECLKALALGADAVALGSPLLFASSHTQGSQKVLPWEPPTELAFYTGEKRELYDVDEGAVFAARFLQSLVKEMKLAAAALGKASLKEVGREDLVALDPVSAQITGLPLI</sequence>
<dbReference type="AlphaFoldDB" id="A0A1I2SQH6"/>
<dbReference type="InterPro" id="IPR024188">
    <property type="entry name" value="GltB"/>
</dbReference>
<reference evidence="4 5" key="1">
    <citation type="submission" date="2016-10" db="EMBL/GenBank/DDBJ databases">
        <authorList>
            <person name="de Groot N.N."/>
        </authorList>
    </citation>
    <scope>NUCLEOTIDE SEQUENCE [LARGE SCALE GENOMIC DNA]</scope>
    <source>
        <strain evidence="4 5">DSM 44945</strain>
    </source>
</reference>
<dbReference type="PANTHER" id="PTHR43819">
    <property type="entry name" value="ARCHAEAL-TYPE GLUTAMATE SYNTHASE [NADPH]"/>
    <property type="match status" value="1"/>
</dbReference>
<dbReference type="CDD" id="cd02808">
    <property type="entry name" value="GltS_FMN"/>
    <property type="match status" value="1"/>
</dbReference>
<gene>
    <name evidence="4" type="ORF">SAMN04488025_14614</name>
</gene>
<dbReference type="Proteomes" id="UP000198661">
    <property type="component" value="Unassembled WGS sequence"/>
</dbReference>
<evidence type="ECO:0000256" key="2">
    <source>
        <dbReference type="PIRNR" id="PIRNR006429"/>
    </source>
</evidence>
<dbReference type="InterPro" id="IPR013785">
    <property type="entry name" value="Aldolase_TIM"/>
</dbReference>
<dbReference type="GO" id="GO:0006537">
    <property type="term" value="P:glutamate biosynthetic process"/>
    <property type="evidence" value="ECO:0007669"/>
    <property type="project" value="InterPro"/>
</dbReference>
<dbReference type="Gene3D" id="3.20.20.70">
    <property type="entry name" value="Aldolase class I"/>
    <property type="match status" value="1"/>
</dbReference>
<dbReference type="PANTHER" id="PTHR43819:SF1">
    <property type="entry name" value="ARCHAEAL-TYPE GLUTAMATE SYNTHASE [NADPH]"/>
    <property type="match status" value="1"/>
</dbReference>
<comment type="similarity">
    <text evidence="1 2">Belongs to the glutamate synthase family.</text>
</comment>
<dbReference type="SUPFAM" id="SSF51395">
    <property type="entry name" value="FMN-linked oxidoreductases"/>
    <property type="match status" value="1"/>
</dbReference>
<dbReference type="GO" id="GO:0015930">
    <property type="term" value="F:glutamate synthase activity"/>
    <property type="evidence" value="ECO:0007669"/>
    <property type="project" value="InterPro"/>
</dbReference>
<evidence type="ECO:0000313" key="5">
    <source>
        <dbReference type="Proteomes" id="UP000198661"/>
    </source>
</evidence>
<keyword evidence="5" id="KW-1185">Reference proteome</keyword>
<evidence type="ECO:0000256" key="1">
    <source>
        <dbReference type="ARBA" id="ARBA00009716"/>
    </source>
</evidence>
<dbReference type="STRING" id="201973.SAMN04488025_14614"/>
<dbReference type="InterPro" id="IPR002932">
    <property type="entry name" value="Glu_synthdom"/>
</dbReference>
<proteinExistence type="inferred from homology"/>
<name>A0A1I2SQH6_9BACL</name>
<accession>A0A1I2SQH6</accession>
<protein>
    <submittedName>
        <fullName evidence="4">Glutamate synthase conserved region-containing protein</fullName>
    </submittedName>
</protein>
<dbReference type="PIRSF" id="PIRSF006429">
    <property type="entry name" value="GOGAT_lg_2"/>
    <property type="match status" value="1"/>
</dbReference>
<dbReference type="Pfam" id="PF01645">
    <property type="entry name" value="Glu_synthase"/>
    <property type="match status" value="1"/>
</dbReference>
<feature type="domain" description="Glutamate synthase" evidence="3">
    <location>
        <begin position="96"/>
        <end position="372"/>
    </location>
</feature>
<evidence type="ECO:0000259" key="3">
    <source>
        <dbReference type="Pfam" id="PF01645"/>
    </source>
</evidence>
<evidence type="ECO:0000313" key="4">
    <source>
        <dbReference type="EMBL" id="SFG55125.1"/>
    </source>
</evidence>